<dbReference type="InterPro" id="IPR024432">
    <property type="entry name" value="Put_RecE_PDDEXK-like_dom"/>
</dbReference>
<dbReference type="Pfam" id="PF12684">
    <property type="entry name" value="DUF3799"/>
    <property type="match status" value="1"/>
</dbReference>
<gene>
    <name evidence="2" type="ORF">SDC9_195507</name>
</gene>
<protein>
    <recommendedName>
        <fullName evidence="1">Putative exodeoxyribonuclease 8 PDDEXK-like domain-containing protein</fullName>
    </recommendedName>
</protein>
<evidence type="ECO:0000259" key="1">
    <source>
        <dbReference type="Pfam" id="PF12684"/>
    </source>
</evidence>
<feature type="domain" description="Putative exodeoxyribonuclease 8 PDDEXK-like" evidence="1">
    <location>
        <begin position="1"/>
        <end position="104"/>
    </location>
</feature>
<dbReference type="InterPro" id="IPR011604">
    <property type="entry name" value="PDDEXK-like_dom_sf"/>
</dbReference>
<dbReference type="AlphaFoldDB" id="A0A645IKQ3"/>
<name>A0A645IKQ3_9ZZZZ</name>
<sequence>MDWFSEKFGLVDLKTCDSLKWFESDCRRFGYLYQMAFYRAVIRKATGRNVPVHIIAVEKNEPFATGVWKLTDEVLDLAELTNKAALERYRNCCASGVWSTGYEETRIIDTL</sequence>
<dbReference type="Gene3D" id="3.90.320.10">
    <property type="match status" value="1"/>
</dbReference>
<evidence type="ECO:0000313" key="2">
    <source>
        <dbReference type="EMBL" id="MPN47903.1"/>
    </source>
</evidence>
<comment type="caution">
    <text evidence="2">The sequence shown here is derived from an EMBL/GenBank/DDBJ whole genome shotgun (WGS) entry which is preliminary data.</text>
</comment>
<reference evidence="2" key="1">
    <citation type="submission" date="2019-08" db="EMBL/GenBank/DDBJ databases">
        <authorList>
            <person name="Kucharzyk K."/>
            <person name="Murdoch R.W."/>
            <person name="Higgins S."/>
            <person name="Loffler F."/>
        </authorList>
    </citation>
    <scope>NUCLEOTIDE SEQUENCE</scope>
</reference>
<accession>A0A645IKQ3</accession>
<proteinExistence type="predicted"/>
<organism evidence="2">
    <name type="scientific">bioreactor metagenome</name>
    <dbReference type="NCBI Taxonomy" id="1076179"/>
    <lineage>
        <taxon>unclassified sequences</taxon>
        <taxon>metagenomes</taxon>
        <taxon>ecological metagenomes</taxon>
    </lineage>
</organism>
<dbReference type="EMBL" id="VSSQ01109762">
    <property type="protein sequence ID" value="MPN47903.1"/>
    <property type="molecule type" value="Genomic_DNA"/>
</dbReference>